<sequence length="110" mass="11342">MSLRAAIVSVALVASVASAGAVELNAGSASRIEIGDRKGVVYYTVEPAGYRVVAGLARGKDVPPLRFETTLAGDQRVLALSPQGLGQPVAALEIVRQGDRVYVRPLGAGL</sequence>
<dbReference type="EMBL" id="BSFK01000013">
    <property type="protein sequence ID" value="GLK77247.1"/>
    <property type="molecule type" value="Genomic_DNA"/>
</dbReference>
<dbReference type="RefSeq" id="WP_271205101.1">
    <property type="nucleotide sequence ID" value="NZ_BSFK01000013.1"/>
</dbReference>
<comment type="caution">
    <text evidence="2">The sequence shown here is derived from an EMBL/GenBank/DDBJ whole genome shotgun (WGS) entry which is preliminary data.</text>
</comment>
<organism evidence="2 3">
    <name type="scientific">Methylopila jiangsuensis</name>
    <dbReference type="NCBI Taxonomy" id="586230"/>
    <lineage>
        <taxon>Bacteria</taxon>
        <taxon>Pseudomonadati</taxon>
        <taxon>Pseudomonadota</taxon>
        <taxon>Alphaproteobacteria</taxon>
        <taxon>Hyphomicrobiales</taxon>
        <taxon>Methylopilaceae</taxon>
        <taxon>Methylopila</taxon>
    </lineage>
</organism>
<evidence type="ECO:0000313" key="2">
    <source>
        <dbReference type="EMBL" id="GLK77247.1"/>
    </source>
</evidence>
<dbReference type="AlphaFoldDB" id="A0A9W6N4J3"/>
<keyword evidence="1" id="KW-0732">Signal</keyword>
<dbReference type="Proteomes" id="UP001143364">
    <property type="component" value="Unassembled WGS sequence"/>
</dbReference>
<keyword evidence="3" id="KW-1185">Reference proteome</keyword>
<accession>A0A9W6N4J3</accession>
<name>A0A9W6N4J3_9HYPH</name>
<gene>
    <name evidence="2" type="ORF">GCM10008171_25010</name>
</gene>
<protein>
    <submittedName>
        <fullName evidence="2">Uncharacterized protein</fullName>
    </submittedName>
</protein>
<proteinExistence type="predicted"/>
<feature type="signal peptide" evidence="1">
    <location>
        <begin position="1"/>
        <end position="21"/>
    </location>
</feature>
<evidence type="ECO:0000313" key="3">
    <source>
        <dbReference type="Proteomes" id="UP001143364"/>
    </source>
</evidence>
<reference evidence="2" key="2">
    <citation type="submission" date="2023-01" db="EMBL/GenBank/DDBJ databases">
        <authorList>
            <person name="Sun Q."/>
            <person name="Evtushenko L."/>
        </authorList>
    </citation>
    <scope>NUCLEOTIDE SEQUENCE</scope>
    <source>
        <strain evidence="2">VKM B-2555</strain>
    </source>
</reference>
<evidence type="ECO:0000256" key="1">
    <source>
        <dbReference type="SAM" id="SignalP"/>
    </source>
</evidence>
<feature type="chain" id="PRO_5040818263" evidence="1">
    <location>
        <begin position="22"/>
        <end position="110"/>
    </location>
</feature>
<reference evidence="2" key="1">
    <citation type="journal article" date="2014" name="Int. J. Syst. Evol. Microbiol.">
        <title>Complete genome sequence of Corynebacterium casei LMG S-19264T (=DSM 44701T), isolated from a smear-ripened cheese.</title>
        <authorList>
            <consortium name="US DOE Joint Genome Institute (JGI-PGF)"/>
            <person name="Walter F."/>
            <person name="Albersmeier A."/>
            <person name="Kalinowski J."/>
            <person name="Ruckert C."/>
        </authorList>
    </citation>
    <scope>NUCLEOTIDE SEQUENCE</scope>
    <source>
        <strain evidence="2">VKM B-2555</strain>
    </source>
</reference>